<reference evidence="1 2" key="1">
    <citation type="journal article" date="2018" name="Sci. Rep.">
        <title>Genomic signatures of local adaptation to the degree of environmental predictability in rotifers.</title>
        <authorList>
            <person name="Franch-Gras L."/>
            <person name="Hahn C."/>
            <person name="Garcia-Roger E.M."/>
            <person name="Carmona M.J."/>
            <person name="Serra M."/>
            <person name="Gomez A."/>
        </authorList>
    </citation>
    <scope>NUCLEOTIDE SEQUENCE [LARGE SCALE GENOMIC DNA]</scope>
    <source>
        <strain evidence="1">HYR1</strain>
    </source>
</reference>
<accession>A0A3M7PXH1</accession>
<sequence>MIEQNQMITFIFIIGGFVLKKIETFLTKLEIKVTVDLLLNYIGVSNLHLGDAPKNQEKRNLL</sequence>
<name>A0A3M7PXH1_BRAPC</name>
<comment type="caution">
    <text evidence="1">The sequence shown here is derived from an EMBL/GenBank/DDBJ whole genome shotgun (WGS) entry which is preliminary data.</text>
</comment>
<protein>
    <submittedName>
        <fullName evidence="1">Uncharacterized protein</fullName>
    </submittedName>
</protein>
<dbReference type="Proteomes" id="UP000276133">
    <property type="component" value="Unassembled WGS sequence"/>
</dbReference>
<organism evidence="1 2">
    <name type="scientific">Brachionus plicatilis</name>
    <name type="common">Marine rotifer</name>
    <name type="synonym">Brachionus muelleri</name>
    <dbReference type="NCBI Taxonomy" id="10195"/>
    <lineage>
        <taxon>Eukaryota</taxon>
        <taxon>Metazoa</taxon>
        <taxon>Spiralia</taxon>
        <taxon>Gnathifera</taxon>
        <taxon>Rotifera</taxon>
        <taxon>Eurotatoria</taxon>
        <taxon>Monogononta</taxon>
        <taxon>Pseudotrocha</taxon>
        <taxon>Ploima</taxon>
        <taxon>Brachionidae</taxon>
        <taxon>Brachionus</taxon>
    </lineage>
</organism>
<dbReference type="EMBL" id="REGN01008340">
    <property type="protein sequence ID" value="RNA03817.1"/>
    <property type="molecule type" value="Genomic_DNA"/>
</dbReference>
<evidence type="ECO:0000313" key="1">
    <source>
        <dbReference type="EMBL" id="RNA03817.1"/>
    </source>
</evidence>
<gene>
    <name evidence="1" type="ORF">BpHYR1_021732</name>
</gene>
<keyword evidence="2" id="KW-1185">Reference proteome</keyword>
<dbReference type="AlphaFoldDB" id="A0A3M7PXH1"/>
<proteinExistence type="predicted"/>
<evidence type="ECO:0000313" key="2">
    <source>
        <dbReference type="Proteomes" id="UP000276133"/>
    </source>
</evidence>